<feature type="compositionally biased region" description="Basic residues" evidence="1">
    <location>
        <begin position="207"/>
        <end position="218"/>
    </location>
</feature>
<reference evidence="3" key="1">
    <citation type="journal article" date="2012" name="PLoS Genet.">
        <title>Comparative analysis of the genomes of two field isolates of the rice blast fungus Magnaporthe oryzae.</title>
        <authorList>
            <person name="Xue M."/>
            <person name="Yang J."/>
            <person name="Li Z."/>
            <person name="Hu S."/>
            <person name="Yao N."/>
            <person name="Dean R.A."/>
            <person name="Zhao W."/>
            <person name="Shen M."/>
            <person name="Zhang H."/>
            <person name="Li C."/>
            <person name="Liu L."/>
            <person name="Cao L."/>
            <person name="Xu X."/>
            <person name="Xing Y."/>
            <person name="Hsiang T."/>
            <person name="Zhang Z."/>
            <person name="Xu J.R."/>
            <person name="Peng Y.L."/>
        </authorList>
    </citation>
    <scope>NUCLEOTIDE SEQUENCE</scope>
    <source>
        <strain evidence="3">Y34</strain>
    </source>
</reference>
<feature type="compositionally biased region" description="Polar residues" evidence="1">
    <location>
        <begin position="22"/>
        <end position="39"/>
    </location>
</feature>
<dbReference type="PANTHER" id="PTHR37848:SF1">
    <property type="entry name" value="SUN DOMAIN-CONTAINING PROTEIN"/>
    <property type="match status" value="1"/>
</dbReference>
<keyword evidence="2" id="KW-0472">Membrane</keyword>
<sequence>MGKPTDATTPLADNACAGALPLTTNPEAPRNGGSSSNNEPAVDNTDYGFRPRTHDHEDDDDELPPLYSDVAESSALIPPNQYAQQSLSPNGPSLVPVFSVDSGTKNEYYMSSDLDSDPTLLEQHVLAWSKKPPRTFIQVLGSHTETRSENGGSNNRTRTVVDFRVRVDMTPYLYTDLARGTSTWAGLRTVDNDEKVKRGTSLARRAPGARKRHRRRSGMRLEDAGDSMGEKPTLTEWCHRYCASSAGLKVFCLQRKVVGIDKDLLIERLHGLVRSTNYRGNVTISFPTEGGRVEVYNDCKVNEWRFKTWIRLLTFFTLTILLTFPYLFFRTKRFETVVAEWPFSRPARNGSTDREYASLTEDQLYGLWGAAIHAAVINRRQCVLDQQDLANSHAQPQGVTTGIHSILATGIQAMNVVDQQFGWGANT</sequence>
<feature type="region of interest" description="Disordered" evidence="1">
    <location>
        <begin position="199"/>
        <end position="227"/>
    </location>
</feature>
<dbReference type="EMBL" id="JH793332">
    <property type="protein sequence ID" value="ELQ41267.1"/>
    <property type="molecule type" value="Genomic_DNA"/>
</dbReference>
<dbReference type="PANTHER" id="PTHR37848">
    <property type="entry name" value="EXPRESSED PROTEIN"/>
    <property type="match status" value="1"/>
</dbReference>
<keyword evidence="2" id="KW-0812">Transmembrane</keyword>
<protein>
    <submittedName>
        <fullName evidence="3">Uncharacterized protein</fullName>
    </submittedName>
</protein>
<organism evidence="3">
    <name type="scientific">Pyricularia oryzae (strain Y34)</name>
    <name type="common">Rice blast fungus</name>
    <name type="synonym">Magnaporthe oryzae</name>
    <dbReference type="NCBI Taxonomy" id="1143189"/>
    <lineage>
        <taxon>Eukaryota</taxon>
        <taxon>Fungi</taxon>
        <taxon>Dikarya</taxon>
        <taxon>Ascomycota</taxon>
        <taxon>Pezizomycotina</taxon>
        <taxon>Sordariomycetes</taxon>
        <taxon>Sordariomycetidae</taxon>
        <taxon>Magnaporthales</taxon>
        <taxon>Pyriculariaceae</taxon>
        <taxon>Pyricularia</taxon>
    </lineage>
</organism>
<evidence type="ECO:0000256" key="2">
    <source>
        <dbReference type="SAM" id="Phobius"/>
    </source>
</evidence>
<gene>
    <name evidence="3" type="ORF">OOU_Y34scaffold00288g15</name>
</gene>
<proteinExistence type="predicted"/>
<name>A0AA97PNM1_PYRO3</name>
<evidence type="ECO:0000313" key="3">
    <source>
        <dbReference type="EMBL" id="ELQ41267.1"/>
    </source>
</evidence>
<keyword evidence="2" id="KW-1133">Transmembrane helix</keyword>
<feature type="transmembrane region" description="Helical" evidence="2">
    <location>
        <begin position="309"/>
        <end position="329"/>
    </location>
</feature>
<dbReference type="AlphaFoldDB" id="A0AA97PNM1"/>
<feature type="region of interest" description="Disordered" evidence="1">
    <location>
        <begin position="1"/>
        <end position="66"/>
    </location>
</feature>
<dbReference type="Proteomes" id="UP000011086">
    <property type="component" value="Unassembled WGS sequence"/>
</dbReference>
<evidence type="ECO:0000256" key="1">
    <source>
        <dbReference type="SAM" id="MobiDB-lite"/>
    </source>
</evidence>
<accession>A0AA97PNM1</accession>